<dbReference type="CDD" id="cd00090">
    <property type="entry name" value="HTH_ARSR"/>
    <property type="match status" value="1"/>
</dbReference>
<evidence type="ECO:0000256" key="5">
    <source>
        <dbReference type="ARBA" id="ARBA00023163"/>
    </source>
</evidence>
<dbReference type="GO" id="GO:0003677">
    <property type="term" value="F:DNA binding"/>
    <property type="evidence" value="ECO:0007669"/>
    <property type="project" value="UniProtKB-KW"/>
</dbReference>
<protein>
    <submittedName>
        <fullName evidence="7">MarR family transcriptional regulator</fullName>
    </submittedName>
</protein>
<dbReference type="SMART" id="SM00347">
    <property type="entry name" value="HTH_MARR"/>
    <property type="match status" value="1"/>
</dbReference>
<reference evidence="7 8" key="1">
    <citation type="submission" date="2016-10" db="EMBL/GenBank/DDBJ databases">
        <title>The Draft Genome Sequence of Actinokineospora bangkokensis 44EHWT reveals the biosynthetic pathway of antifungal compounds Thailandins with unusual extender unit butylmalonyl-CoA.</title>
        <authorList>
            <person name="Greule A."/>
            <person name="Intra B."/>
            <person name="Flemming S."/>
            <person name="Rommel M.G."/>
            <person name="Panbangred W."/>
            <person name="Bechthold A."/>
        </authorList>
    </citation>
    <scope>NUCLEOTIDE SEQUENCE [LARGE SCALE GENOMIC DNA]</scope>
    <source>
        <strain evidence="7 8">44EHW</strain>
    </source>
</reference>
<dbReference type="GO" id="GO:0006950">
    <property type="term" value="P:response to stress"/>
    <property type="evidence" value="ECO:0007669"/>
    <property type="project" value="TreeGrafter"/>
</dbReference>
<dbReference type="InterPro" id="IPR000835">
    <property type="entry name" value="HTH_MarR-typ"/>
</dbReference>
<dbReference type="InterPro" id="IPR036388">
    <property type="entry name" value="WH-like_DNA-bd_sf"/>
</dbReference>
<dbReference type="STRING" id="1193682.BJP25_11055"/>
<dbReference type="GO" id="GO:0005737">
    <property type="term" value="C:cytoplasm"/>
    <property type="evidence" value="ECO:0007669"/>
    <property type="project" value="UniProtKB-SubCell"/>
</dbReference>
<dbReference type="InterPro" id="IPR055166">
    <property type="entry name" value="Transc_reg_Sar_Rot_HTH"/>
</dbReference>
<dbReference type="InterPro" id="IPR039422">
    <property type="entry name" value="MarR/SlyA-like"/>
</dbReference>
<keyword evidence="3" id="KW-0805">Transcription regulation</keyword>
<dbReference type="PRINTS" id="PR00598">
    <property type="entry name" value="HTHMARR"/>
</dbReference>
<dbReference type="PANTHER" id="PTHR33164">
    <property type="entry name" value="TRANSCRIPTIONAL REGULATOR, MARR FAMILY"/>
    <property type="match status" value="1"/>
</dbReference>
<dbReference type="AlphaFoldDB" id="A0A1Q9LQK2"/>
<keyword evidence="5" id="KW-0804">Transcription</keyword>
<dbReference type="OrthoDB" id="9806864at2"/>
<evidence type="ECO:0000256" key="1">
    <source>
        <dbReference type="ARBA" id="ARBA00004496"/>
    </source>
</evidence>
<dbReference type="InterPro" id="IPR036390">
    <property type="entry name" value="WH_DNA-bd_sf"/>
</dbReference>
<comment type="caution">
    <text evidence="7">The sequence shown here is derived from an EMBL/GenBank/DDBJ whole genome shotgun (WGS) entry which is preliminary data.</text>
</comment>
<dbReference type="InterPro" id="IPR011991">
    <property type="entry name" value="ArsR-like_HTH"/>
</dbReference>
<feature type="domain" description="HTH marR-type" evidence="6">
    <location>
        <begin position="10"/>
        <end position="144"/>
    </location>
</feature>
<dbReference type="PROSITE" id="PS50995">
    <property type="entry name" value="HTH_MARR_2"/>
    <property type="match status" value="1"/>
</dbReference>
<evidence type="ECO:0000256" key="3">
    <source>
        <dbReference type="ARBA" id="ARBA00023015"/>
    </source>
</evidence>
<dbReference type="PANTHER" id="PTHR33164:SF5">
    <property type="entry name" value="ORGANIC HYDROPEROXIDE RESISTANCE TRANSCRIPTIONAL REGULATOR"/>
    <property type="match status" value="1"/>
</dbReference>
<dbReference type="RefSeq" id="WP_075973688.1">
    <property type="nucleotide sequence ID" value="NZ_MKQR01000007.1"/>
</dbReference>
<evidence type="ECO:0000259" key="6">
    <source>
        <dbReference type="PROSITE" id="PS50995"/>
    </source>
</evidence>
<accession>A0A1Q9LQK2</accession>
<dbReference type="Gene3D" id="1.10.10.10">
    <property type="entry name" value="Winged helix-like DNA-binding domain superfamily/Winged helix DNA-binding domain"/>
    <property type="match status" value="1"/>
</dbReference>
<sequence length="156" mass="17085">MTDRAPGLLEQQLCFALYSASRAMTTCYRPLLDEVGLTYPQYIVLLALFDRGPLSVKDLGETLRLDSGTLSPLLKRMEAGGVVRRERSQEDERSVVVSLTDQGEALRSGVQRMPAAIVEATGSTVEQIVDLQAQVTAFLTRLEAARDQPSARSRAS</sequence>
<keyword evidence="8" id="KW-1185">Reference proteome</keyword>
<gene>
    <name evidence="7" type="ORF">BJP25_11055</name>
</gene>
<dbReference type="FunFam" id="1.10.10.10:FF:000163">
    <property type="entry name" value="MarR family transcriptional regulator"/>
    <property type="match status" value="1"/>
</dbReference>
<evidence type="ECO:0000256" key="4">
    <source>
        <dbReference type="ARBA" id="ARBA00023125"/>
    </source>
</evidence>
<dbReference type="GO" id="GO:0003700">
    <property type="term" value="F:DNA-binding transcription factor activity"/>
    <property type="evidence" value="ECO:0007669"/>
    <property type="project" value="InterPro"/>
</dbReference>
<dbReference type="Pfam" id="PF22381">
    <property type="entry name" value="Staph_reg_Sar_Rot"/>
    <property type="match status" value="1"/>
</dbReference>
<comment type="subcellular location">
    <subcellularLocation>
        <location evidence="1">Cytoplasm</location>
    </subcellularLocation>
</comment>
<proteinExistence type="predicted"/>
<organism evidence="7 8">
    <name type="scientific">Actinokineospora bangkokensis</name>
    <dbReference type="NCBI Taxonomy" id="1193682"/>
    <lineage>
        <taxon>Bacteria</taxon>
        <taxon>Bacillati</taxon>
        <taxon>Actinomycetota</taxon>
        <taxon>Actinomycetes</taxon>
        <taxon>Pseudonocardiales</taxon>
        <taxon>Pseudonocardiaceae</taxon>
        <taxon>Actinokineospora</taxon>
    </lineage>
</organism>
<evidence type="ECO:0000313" key="7">
    <source>
        <dbReference type="EMBL" id="OLR94305.1"/>
    </source>
</evidence>
<evidence type="ECO:0000256" key="2">
    <source>
        <dbReference type="ARBA" id="ARBA00022490"/>
    </source>
</evidence>
<dbReference type="EMBL" id="MKQR01000007">
    <property type="protein sequence ID" value="OLR94305.1"/>
    <property type="molecule type" value="Genomic_DNA"/>
</dbReference>
<evidence type="ECO:0000313" key="8">
    <source>
        <dbReference type="Proteomes" id="UP000186040"/>
    </source>
</evidence>
<dbReference type="SUPFAM" id="SSF46785">
    <property type="entry name" value="Winged helix' DNA-binding domain"/>
    <property type="match status" value="1"/>
</dbReference>
<name>A0A1Q9LQK2_9PSEU</name>
<dbReference type="Proteomes" id="UP000186040">
    <property type="component" value="Unassembled WGS sequence"/>
</dbReference>
<keyword evidence="4" id="KW-0238">DNA-binding</keyword>
<keyword evidence="2" id="KW-0963">Cytoplasm</keyword>